<proteinExistence type="predicted"/>
<dbReference type="GeneID" id="173637"/>
<dbReference type="OrthoDB" id="10265489at2759"/>
<keyword evidence="3" id="KW-1185">Reference proteome</keyword>
<accession>A0A1T5HUL3</accession>
<dbReference type="AGR" id="WB:WBGene00006710"/>
<protein>
    <submittedName>
        <fullName evidence="2">UBIQUITIN_CONJUGAT_2 domain-containing protein</fullName>
    </submittedName>
</protein>
<sequence length="50" mass="5226">MLPEHAAPTGGAPNAAPNAPIVRGFGFDNNLPARNPEVVVIPPKRARRGN</sequence>
<dbReference type="CTD" id="173637"/>
<dbReference type="Proteomes" id="UP000001940">
    <property type="component" value="Chromosome II"/>
</dbReference>
<dbReference type="ExpressionAtlas" id="A0A1T5HUL3">
    <property type="expression patterns" value="baseline and differential"/>
</dbReference>
<dbReference type="WormBase" id="Y110A2AR.2h">
    <property type="protein sequence ID" value="CE51916"/>
    <property type="gene ID" value="WBGene00006710"/>
    <property type="gene designation" value="ubc-15"/>
</dbReference>
<gene>
    <name evidence="2 4" type="primary">ubc-15</name>
    <name evidence="2" type="ORF">CELE_Y110A2AR.2</name>
    <name evidence="4" type="ORF">Y110A2AR.2</name>
</gene>
<dbReference type="RefSeq" id="NP_001380209.1">
    <property type="nucleotide sequence ID" value="NM_001393025.1"/>
</dbReference>
<evidence type="ECO:0000256" key="1">
    <source>
        <dbReference type="SAM" id="MobiDB-lite"/>
    </source>
</evidence>
<feature type="compositionally biased region" description="Low complexity" evidence="1">
    <location>
        <begin position="1"/>
        <end position="20"/>
    </location>
</feature>
<evidence type="ECO:0000313" key="2">
    <source>
        <dbReference type="EMBL" id="SKC30509.1"/>
    </source>
</evidence>
<reference evidence="2 3" key="1">
    <citation type="journal article" date="1998" name="Science">
        <title>Genome sequence of the nematode C. elegans: a platform for investigating biology.</title>
        <authorList>
            <consortium name="The C. elegans sequencing consortium"/>
            <person name="Sulson J.E."/>
            <person name="Waterston R."/>
        </authorList>
    </citation>
    <scope>NUCLEOTIDE SEQUENCE [LARGE SCALE GENOMIC DNA]</scope>
    <source>
        <strain evidence="2 3">Bristol N2</strain>
    </source>
</reference>
<evidence type="ECO:0000313" key="3">
    <source>
        <dbReference type="Proteomes" id="UP000001940"/>
    </source>
</evidence>
<dbReference type="Bgee" id="WBGene00006710">
    <property type="expression patterns" value="Expressed in pharyngeal muscle cell (C elegans) and 4 other cell types or tissues"/>
</dbReference>
<evidence type="ECO:0000313" key="4">
    <source>
        <dbReference type="WormBase" id="Y110A2AR.2h"/>
    </source>
</evidence>
<name>A0A1T5HUL3_CAEEL</name>
<feature type="region of interest" description="Disordered" evidence="1">
    <location>
        <begin position="1"/>
        <end position="23"/>
    </location>
</feature>
<dbReference type="AlphaFoldDB" id="A0A1T5HUL3"/>
<dbReference type="SMR" id="A0A1T5HUL3"/>
<organism evidence="2 3">
    <name type="scientific">Caenorhabditis elegans</name>
    <dbReference type="NCBI Taxonomy" id="6239"/>
    <lineage>
        <taxon>Eukaryota</taxon>
        <taxon>Metazoa</taxon>
        <taxon>Ecdysozoa</taxon>
        <taxon>Nematoda</taxon>
        <taxon>Chromadorea</taxon>
        <taxon>Rhabditida</taxon>
        <taxon>Rhabditina</taxon>
        <taxon>Rhabditomorpha</taxon>
        <taxon>Rhabditoidea</taxon>
        <taxon>Rhabditidae</taxon>
        <taxon>Peloderinae</taxon>
        <taxon>Caenorhabditis</taxon>
    </lineage>
</organism>
<dbReference type="EMBL" id="BX284602">
    <property type="protein sequence ID" value="SKC30509.1"/>
    <property type="molecule type" value="Genomic_DNA"/>
</dbReference>